<protein>
    <recommendedName>
        <fullName evidence="6">G-protein coupled receptors family 1 profile domain-containing protein</fullName>
    </recommendedName>
</protein>
<evidence type="ECO:0000259" key="6">
    <source>
        <dbReference type="PROSITE" id="PS50262"/>
    </source>
</evidence>
<gene>
    <name evidence="7" type="ORF">SEV965_LOCUS12015</name>
</gene>
<evidence type="ECO:0000256" key="1">
    <source>
        <dbReference type="ARBA" id="ARBA00004370"/>
    </source>
</evidence>
<organism evidence="7 8">
    <name type="scientific">Rotaria sordida</name>
    <dbReference type="NCBI Taxonomy" id="392033"/>
    <lineage>
        <taxon>Eukaryota</taxon>
        <taxon>Metazoa</taxon>
        <taxon>Spiralia</taxon>
        <taxon>Gnathifera</taxon>
        <taxon>Rotifera</taxon>
        <taxon>Eurotatoria</taxon>
        <taxon>Bdelloidea</taxon>
        <taxon>Philodinida</taxon>
        <taxon>Philodinidae</taxon>
        <taxon>Rotaria</taxon>
    </lineage>
</organism>
<feature type="transmembrane region" description="Helical" evidence="5">
    <location>
        <begin position="51"/>
        <end position="80"/>
    </location>
</feature>
<evidence type="ECO:0000256" key="2">
    <source>
        <dbReference type="ARBA" id="ARBA00022692"/>
    </source>
</evidence>
<feature type="transmembrane region" description="Helical" evidence="5">
    <location>
        <begin position="16"/>
        <end position="39"/>
    </location>
</feature>
<dbReference type="Proteomes" id="UP000663889">
    <property type="component" value="Unassembled WGS sequence"/>
</dbReference>
<dbReference type="PROSITE" id="PS50262">
    <property type="entry name" value="G_PROTEIN_RECEP_F1_2"/>
    <property type="match status" value="1"/>
</dbReference>
<name>A0A814IK59_9BILA</name>
<sequence length="139" mass="15911">MSTSVNWTRKAATDEITIYLGIPILVIGVLGRILNIIIFMSLKTFRQNSCAFFLTIMSFVNIGQLLLSLFSRIVIIGFNVDWTDSSLTFCKFRYYCLQICALTSYTCMCLATIDQFLATSLHVYWQQFINIKKAYGLPM</sequence>
<evidence type="ECO:0000256" key="5">
    <source>
        <dbReference type="SAM" id="Phobius"/>
    </source>
</evidence>
<comment type="subcellular location">
    <subcellularLocation>
        <location evidence="1">Membrane</location>
    </subcellularLocation>
</comment>
<dbReference type="GO" id="GO:0016020">
    <property type="term" value="C:membrane"/>
    <property type="evidence" value="ECO:0007669"/>
    <property type="project" value="UniProtKB-SubCell"/>
</dbReference>
<feature type="transmembrane region" description="Helical" evidence="5">
    <location>
        <begin position="92"/>
        <end position="113"/>
    </location>
</feature>
<feature type="domain" description="G-protein coupled receptors family 1 profile" evidence="6">
    <location>
        <begin position="31"/>
        <end position="139"/>
    </location>
</feature>
<evidence type="ECO:0000256" key="3">
    <source>
        <dbReference type="ARBA" id="ARBA00022989"/>
    </source>
</evidence>
<reference evidence="7" key="1">
    <citation type="submission" date="2021-02" db="EMBL/GenBank/DDBJ databases">
        <authorList>
            <person name="Nowell W R."/>
        </authorList>
    </citation>
    <scope>NUCLEOTIDE SEQUENCE</scope>
</reference>
<dbReference type="EMBL" id="CAJNOU010000536">
    <property type="protein sequence ID" value="CAF1025253.1"/>
    <property type="molecule type" value="Genomic_DNA"/>
</dbReference>
<proteinExistence type="predicted"/>
<evidence type="ECO:0000256" key="4">
    <source>
        <dbReference type="ARBA" id="ARBA00023136"/>
    </source>
</evidence>
<accession>A0A814IK59</accession>
<dbReference type="InterPro" id="IPR017452">
    <property type="entry name" value="GPCR_Rhodpsn_7TM"/>
</dbReference>
<evidence type="ECO:0000313" key="8">
    <source>
        <dbReference type="Proteomes" id="UP000663889"/>
    </source>
</evidence>
<comment type="caution">
    <text evidence="7">The sequence shown here is derived from an EMBL/GenBank/DDBJ whole genome shotgun (WGS) entry which is preliminary data.</text>
</comment>
<keyword evidence="4 5" id="KW-0472">Membrane</keyword>
<dbReference type="Gene3D" id="1.20.1070.10">
    <property type="entry name" value="Rhodopsin 7-helix transmembrane proteins"/>
    <property type="match status" value="1"/>
</dbReference>
<keyword evidence="2 5" id="KW-0812">Transmembrane</keyword>
<dbReference type="SUPFAM" id="SSF81321">
    <property type="entry name" value="Family A G protein-coupled receptor-like"/>
    <property type="match status" value="1"/>
</dbReference>
<evidence type="ECO:0000313" key="7">
    <source>
        <dbReference type="EMBL" id="CAF1025253.1"/>
    </source>
</evidence>
<keyword evidence="3 5" id="KW-1133">Transmembrane helix</keyword>
<dbReference type="AlphaFoldDB" id="A0A814IK59"/>